<dbReference type="STRING" id="1123062.SAMN02745775_10726"/>
<evidence type="ECO:0000313" key="3">
    <source>
        <dbReference type="Proteomes" id="UP000199473"/>
    </source>
</evidence>
<evidence type="ECO:0000313" key="2">
    <source>
        <dbReference type="EMBL" id="SFK77157.1"/>
    </source>
</evidence>
<accession>A0A1I4CA20</accession>
<dbReference type="Proteomes" id="UP000199473">
    <property type="component" value="Unassembled WGS sequence"/>
</dbReference>
<name>A0A1I4CA20_9PROT</name>
<evidence type="ECO:0008006" key="4">
    <source>
        <dbReference type="Google" id="ProtNLM"/>
    </source>
</evidence>
<protein>
    <recommendedName>
        <fullName evidence="4">Calcineurin-like phosphoesterase</fullName>
    </recommendedName>
</protein>
<feature type="signal peptide" evidence="1">
    <location>
        <begin position="1"/>
        <end position="18"/>
    </location>
</feature>
<feature type="chain" id="PRO_5011504582" description="Calcineurin-like phosphoesterase" evidence="1">
    <location>
        <begin position="19"/>
        <end position="331"/>
    </location>
</feature>
<dbReference type="SUPFAM" id="SSF56300">
    <property type="entry name" value="Metallo-dependent phosphatases"/>
    <property type="match status" value="1"/>
</dbReference>
<reference evidence="2 3" key="1">
    <citation type="submission" date="2016-10" db="EMBL/GenBank/DDBJ databases">
        <authorList>
            <person name="de Groot N.N."/>
        </authorList>
    </citation>
    <scope>NUCLEOTIDE SEQUENCE [LARGE SCALE GENOMIC DNA]</scope>
    <source>
        <strain evidence="2 3">DSM 19981</strain>
    </source>
</reference>
<evidence type="ECO:0000256" key="1">
    <source>
        <dbReference type="SAM" id="SignalP"/>
    </source>
</evidence>
<organism evidence="2 3">
    <name type="scientific">Falsiroseomonas stagni DSM 19981</name>
    <dbReference type="NCBI Taxonomy" id="1123062"/>
    <lineage>
        <taxon>Bacteria</taxon>
        <taxon>Pseudomonadati</taxon>
        <taxon>Pseudomonadota</taxon>
        <taxon>Alphaproteobacteria</taxon>
        <taxon>Acetobacterales</taxon>
        <taxon>Roseomonadaceae</taxon>
        <taxon>Falsiroseomonas</taxon>
    </lineage>
</organism>
<dbReference type="EMBL" id="FOSQ01000007">
    <property type="protein sequence ID" value="SFK77157.1"/>
    <property type="molecule type" value="Genomic_DNA"/>
</dbReference>
<proteinExistence type="predicted"/>
<dbReference type="Gene3D" id="3.60.21.10">
    <property type="match status" value="1"/>
</dbReference>
<sequence length="331" mass="36342">MRRLLPLLLLLLAPVAPAAAQPFSFAAFGDVPYCRPWAPRECVEQEARVADLMQDLNRANPAFTVHVGDTIGGSELCTDEKLLRAFAFFTLANHPLVYTPGDNEWTDCWRDFAGRYAPQERLAFLRARYFRDASSLGRRPMPLLRQADVDPAHPALVENARWVRNAVVFATLHVTGSNNGRPGIPGDTPVVPQAPGALAEYEARHAANLAWLEATFADATRAAAPAVVVMVQADLFYVARCGRGYDSGYADFRSALARHAAAFGRPVLLVHGDSHFWLHDRPIATAPNLTRIMVPGDQDVRAVMVAVDPSAAEPWSFTFIGRDDRMARPGC</sequence>
<dbReference type="InterPro" id="IPR029052">
    <property type="entry name" value="Metallo-depent_PP-like"/>
</dbReference>
<dbReference type="RefSeq" id="WP_175534002.1">
    <property type="nucleotide sequence ID" value="NZ_FOSQ01000007.1"/>
</dbReference>
<gene>
    <name evidence="2" type="ORF">SAMN02745775_10726</name>
</gene>
<dbReference type="AlphaFoldDB" id="A0A1I4CA20"/>
<keyword evidence="1" id="KW-0732">Signal</keyword>
<keyword evidence="3" id="KW-1185">Reference proteome</keyword>